<gene>
    <name evidence="2" type="ORF">SAMN02745220_05197</name>
</gene>
<sequence length="106" mass="11889">LTSGKVTYLYDLMDAAYDAKRIEEISRGFGHVPIIDKNGRGKDVLPMAPHEAERYKIRSSVERANSRLKEDFGANNVMVKGHAKVSLHLMFGVITLFSDQLLRLLG</sequence>
<dbReference type="AlphaFoldDB" id="A0A1M7YLR4"/>
<reference evidence="2 3" key="1">
    <citation type="submission" date="2016-12" db="EMBL/GenBank/DDBJ databases">
        <authorList>
            <person name="Song W.-J."/>
            <person name="Kurnit D.M."/>
        </authorList>
    </citation>
    <scope>NUCLEOTIDE SEQUENCE [LARGE SCALE GENOMIC DNA]</scope>
    <source>
        <strain evidence="2 3">DSM 18488</strain>
    </source>
</reference>
<dbReference type="Proteomes" id="UP000184603">
    <property type="component" value="Unassembled WGS sequence"/>
</dbReference>
<feature type="non-terminal residue" evidence="2">
    <location>
        <position position="1"/>
    </location>
</feature>
<dbReference type="InterPro" id="IPR002559">
    <property type="entry name" value="Transposase_11"/>
</dbReference>
<evidence type="ECO:0000259" key="1">
    <source>
        <dbReference type="Pfam" id="PF01609"/>
    </source>
</evidence>
<dbReference type="GO" id="GO:0004803">
    <property type="term" value="F:transposase activity"/>
    <property type="evidence" value="ECO:0007669"/>
    <property type="project" value="InterPro"/>
</dbReference>
<organism evidence="2 3">
    <name type="scientific">Desulfopila aestuarii DSM 18488</name>
    <dbReference type="NCBI Taxonomy" id="1121416"/>
    <lineage>
        <taxon>Bacteria</taxon>
        <taxon>Pseudomonadati</taxon>
        <taxon>Thermodesulfobacteriota</taxon>
        <taxon>Desulfobulbia</taxon>
        <taxon>Desulfobulbales</taxon>
        <taxon>Desulfocapsaceae</taxon>
        <taxon>Desulfopila</taxon>
    </lineage>
</organism>
<dbReference type="Pfam" id="PF01609">
    <property type="entry name" value="DDE_Tnp_1"/>
    <property type="match status" value="1"/>
</dbReference>
<proteinExistence type="predicted"/>
<dbReference type="RefSeq" id="WP_327021898.1">
    <property type="nucleotide sequence ID" value="NZ_FRFE01000061.1"/>
</dbReference>
<keyword evidence="3" id="KW-1185">Reference proteome</keyword>
<evidence type="ECO:0000313" key="3">
    <source>
        <dbReference type="Proteomes" id="UP000184603"/>
    </source>
</evidence>
<dbReference type="GO" id="GO:0006313">
    <property type="term" value="P:DNA transposition"/>
    <property type="evidence" value="ECO:0007669"/>
    <property type="project" value="InterPro"/>
</dbReference>
<feature type="domain" description="Transposase IS4-like" evidence="1">
    <location>
        <begin position="13"/>
        <end position="95"/>
    </location>
</feature>
<name>A0A1M7YLR4_9BACT</name>
<dbReference type="GO" id="GO:0003677">
    <property type="term" value="F:DNA binding"/>
    <property type="evidence" value="ECO:0007669"/>
    <property type="project" value="InterPro"/>
</dbReference>
<dbReference type="EMBL" id="FRFE01000061">
    <property type="protein sequence ID" value="SHO53548.1"/>
    <property type="molecule type" value="Genomic_DNA"/>
</dbReference>
<accession>A0A1M7YLR4</accession>
<protein>
    <recommendedName>
        <fullName evidence="1">Transposase IS4-like domain-containing protein</fullName>
    </recommendedName>
</protein>
<evidence type="ECO:0000313" key="2">
    <source>
        <dbReference type="EMBL" id="SHO53548.1"/>
    </source>
</evidence>